<evidence type="ECO:0000313" key="3">
    <source>
        <dbReference type="EMBL" id="OSQ39635.1"/>
    </source>
</evidence>
<proteinExistence type="inferred from homology"/>
<evidence type="ECO:0000259" key="2">
    <source>
        <dbReference type="Pfam" id="PF01205"/>
    </source>
</evidence>
<feature type="domain" description="Impact N-terminal" evidence="2">
    <location>
        <begin position="15"/>
        <end position="118"/>
    </location>
</feature>
<dbReference type="SUPFAM" id="SSF54211">
    <property type="entry name" value="Ribosomal protein S5 domain 2-like"/>
    <property type="match status" value="1"/>
</dbReference>
<dbReference type="GO" id="GO:0005737">
    <property type="term" value="C:cytoplasm"/>
    <property type="evidence" value="ECO:0007669"/>
    <property type="project" value="TreeGrafter"/>
</dbReference>
<evidence type="ECO:0000313" key="4">
    <source>
        <dbReference type="Proteomes" id="UP000193391"/>
    </source>
</evidence>
<name>A0A1Y2L2S0_9PROT</name>
<dbReference type="InterPro" id="IPR023582">
    <property type="entry name" value="Impact"/>
</dbReference>
<dbReference type="GO" id="GO:0006446">
    <property type="term" value="P:regulation of translational initiation"/>
    <property type="evidence" value="ECO:0007669"/>
    <property type="project" value="TreeGrafter"/>
</dbReference>
<dbReference type="InterPro" id="IPR001498">
    <property type="entry name" value="Impact_N"/>
</dbReference>
<dbReference type="InterPro" id="IPR020568">
    <property type="entry name" value="Ribosomal_Su5_D2-typ_SF"/>
</dbReference>
<comment type="caution">
    <text evidence="3">The sequence shown here is derived from an EMBL/GenBank/DDBJ whole genome shotgun (WGS) entry which is preliminary data.</text>
</comment>
<dbReference type="Proteomes" id="UP000193391">
    <property type="component" value="Unassembled WGS sequence"/>
</dbReference>
<dbReference type="AlphaFoldDB" id="A0A1Y2L2S0"/>
<organism evidence="3 4">
    <name type="scientific">Thalassospira mesophila</name>
    <dbReference type="NCBI Taxonomy" id="1293891"/>
    <lineage>
        <taxon>Bacteria</taxon>
        <taxon>Pseudomonadati</taxon>
        <taxon>Pseudomonadota</taxon>
        <taxon>Alphaproteobacteria</taxon>
        <taxon>Rhodospirillales</taxon>
        <taxon>Thalassospiraceae</taxon>
        <taxon>Thalassospira</taxon>
    </lineage>
</organism>
<reference evidence="3 4" key="1">
    <citation type="submission" date="2014-03" db="EMBL/GenBank/DDBJ databases">
        <title>The draft genome sequence of Thalassospira mesophila JCM 18969.</title>
        <authorList>
            <person name="Lai Q."/>
            <person name="Shao Z."/>
        </authorList>
    </citation>
    <scope>NUCLEOTIDE SEQUENCE [LARGE SCALE GENOMIC DNA]</scope>
    <source>
        <strain evidence="3 4">JCM 18969</strain>
    </source>
</reference>
<dbReference type="PANTHER" id="PTHR16301">
    <property type="entry name" value="IMPACT-RELATED"/>
    <property type="match status" value="1"/>
</dbReference>
<dbReference type="Pfam" id="PF01205">
    <property type="entry name" value="Impact_N"/>
    <property type="match status" value="1"/>
</dbReference>
<sequence length="193" mass="20773">MNTLHQPAFCETEEKKSRFLATLVPYDQFADTLAALRKAHPKANHHVTAYRYLNDEDQLIEHGKDDGEPSGTSGMPCLKVLQGRDLINVGVIVTRYFGGTKLGTGGLVRAYSGAVQAVCDNAAIIPYVPQGTARLFASFADAGAMEHACSRPDITVLDRQFDTLGTLIHISGPKDAITELAARFPTLGSDTPA</sequence>
<protein>
    <submittedName>
        <fullName evidence="3">Thymidylate synthase</fullName>
    </submittedName>
</protein>
<dbReference type="OrthoDB" id="9813771at2"/>
<dbReference type="EMBL" id="JFKA01000002">
    <property type="protein sequence ID" value="OSQ39635.1"/>
    <property type="molecule type" value="Genomic_DNA"/>
</dbReference>
<dbReference type="RefSeq" id="WP_085580652.1">
    <property type="nucleotide sequence ID" value="NZ_JFKA01000002.1"/>
</dbReference>
<evidence type="ECO:0000256" key="1">
    <source>
        <dbReference type="ARBA" id="ARBA00007665"/>
    </source>
</evidence>
<accession>A0A1Y2L2S0</accession>
<dbReference type="Gene3D" id="3.30.230.30">
    <property type="entry name" value="Impact, N-terminal domain"/>
    <property type="match status" value="1"/>
</dbReference>
<dbReference type="PANTHER" id="PTHR16301:SF20">
    <property type="entry name" value="IMPACT FAMILY MEMBER YIGZ"/>
    <property type="match status" value="1"/>
</dbReference>
<dbReference type="InterPro" id="IPR036956">
    <property type="entry name" value="Impact_N_sf"/>
</dbReference>
<keyword evidence="4" id="KW-1185">Reference proteome</keyword>
<dbReference type="STRING" id="1293891.TMES_06500"/>
<gene>
    <name evidence="3" type="ORF">TMES_06500</name>
</gene>
<comment type="similarity">
    <text evidence="1">Belongs to the IMPACT family.</text>
</comment>